<name>A0A6J7WJJ4_9CAUD</name>
<reference evidence="1" key="1">
    <citation type="submission" date="2020-05" db="EMBL/GenBank/DDBJ databases">
        <authorList>
            <person name="Chiriac C."/>
            <person name="Salcher M."/>
            <person name="Ghai R."/>
            <person name="Kavagutti S V."/>
        </authorList>
    </citation>
    <scope>NUCLEOTIDE SEQUENCE</scope>
</reference>
<proteinExistence type="predicted"/>
<gene>
    <name evidence="1" type="ORF">UFOVP204_33</name>
</gene>
<evidence type="ECO:0000313" key="1">
    <source>
        <dbReference type="EMBL" id="CAB5218151.1"/>
    </source>
</evidence>
<protein>
    <submittedName>
        <fullName evidence="1">Uncharacterized protein</fullName>
    </submittedName>
</protein>
<accession>A0A6J7WJJ4</accession>
<organism evidence="1">
    <name type="scientific">uncultured Caudovirales phage</name>
    <dbReference type="NCBI Taxonomy" id="2100421"/>
    <lineage>
        <taxon>Viruses</taxon>
        <taxon>Duplodnaviria</taxon>
        <taxon>Heunggongvirae</taxon>
        <taxon>Uroviricota</taxon>
        <taxon>Caudoviricetes</taxon>
        <taxon>Peduoviridae</taxon>
        <taxon>Maltschvirus</taxon>
        <taxon>Maltschvirus maltsch</taxon>
    </lineage>
</organism>
<sequence length="47" mass="4974">MAAVNGIDLEEESQDQDPSDIADLVGYEASREGFGVGLGIEVMEMEG</sequence>
<dbReference type="EMBL" id="LR798257">
    <property type="protein sequence ID" value="CAB5218151.1"/>
    <property type="molecule type" value="Genomic_DNA"/>
</dbReference>